<dbReference type="CDD" id="cd04301">
    <property type="entry name" value="NAT_SF"/>
    <property type="match status" value="1"/>
</dbReference>
<evidence type="ECO:0000313" key="3">
    <source>
        <dbReference type="Proteomes" id="UP001057291"/>
    </source>
</evidence>
<proteinExistence type="predicted"/>
<dbReference type="PROSITE" id="PS51186">
    <property type="entry name" value="GNAT"/>
    <property type="match status" value="1"/>
</dbReference>
<dbReference type="GO" id="GO:0008999">
    <property type="term" value="F:protein-N-terminal-alanine acetyltransferase activity"/>
    <property type="evidence" value="ECO:0007669"/>
    <property type="project" value="TreeGrafter"/>
</dbReference>
<name>A0AAV4LFR6_9BACL</name>
<dbReference type="Gene3D" id="3.40.630.30">
    <property type="match status" value="1"/>
</dbReference>
<dbReference type="RefSeq" id="WP_282199422.1">
    <property type="nucleotide sequence ID" value="NZ_BOQE01000001.1"/>
</dbReference>
<dbReference type="InterPro" id="IPR006464">
    <property type="entry name" value="AcTrfase_RimI/Ard1"/>
</dbReference>
<evidence type="ECO:0000313" key="2">
    <source>
        <dbReference type="EMBL" id="GIM46302.1"/>
    </source>
</evidence>
<dbReference type="Pfam" id="PF00583">
    <property type="entry name" value="Acetyltransf_1"/>
    <property type="match status" value="1"/>
</dbReference>
<comment type="caution">
    <text evidence="2">The sequence shown here is derived from an EMBL/GenBank/DDBJ whole genome shotgun (WGS) entry which is preliminary data.</text>
</comment>
<accession>A0AAV4LFR6</accession>
<keyword evidence="3" id="KW-1185">Reference proteome</keyword>
<dbReference type="SUPFAM" id="SSF55729">
    <property type="entry name" value="Acyl-CoA N-acyltransferases (Nat)"/>
    <property type="match status" value="1"/>
</dbReference>
<dbReference type="InterPro" id="IPR000182">
    <property type="entry name" value="GNAT_dom"/>
</dbReference>
<feature type="domain" description="N-acetyltransferase" evidence="1">
    <location>
        <begin position="4"/>
        <end position="149"/>
    </location>
</feature>
<dbReference type="PANTHER" id="PTHR43617:SF35">
    <property type="entry name" value="[RIBOSOMAL PROTEIN BS18]-ALANINE N-ACETYLTRANSFERASE"/>
    <property type="match status" value="1"/>
</dbReference>
<reference evidence="2" key="1">
    <citation type="journal article" date="2023" name="Int. J. Syst. Evol. Microbiol.">
        <title>Collibacillus ludicampi gen. nov., sp. nov., a new soil bacterium of the family Alicyclobacillaceae.</title>
        <authorList>
            <person name="Jojima T."/>
            <person name="Ioku Y."/>
            <person name="Fukuta Y."/>
            <person name="Shirasaka N."/>
            <person name="Matsumura Y."/>
            <person name="Mori M."/>
        </authorList>
    </citation>
    <scope>NUCLEOTIDE SEQUENCE</scope>
    <source>
        <strain evidence="2">TP075</strain>
    </source>
</reference>
<dbReference type="InterPro" id="IPR050276">
    <property type="entry name" value="MshD_Acetyltransferase"/>
</dbReference>
<dbReference type="InterPro" id="IPR016181">
    <property type="entry name" value="Acyl_CoA_acyltransferase"/>
</dbReference>
<evidence type="ECO:0000259" key="1">
    <source>
        <dbReference type="PROSITE" id="PS51186"/>
    </source>
</evidence>
<dbReference type="Proteomes" id="UP001057291">
    <property type="component" value="Unassembled WGS sequence"/>
</dbReference>
<dbReference type="EMBL" id="BOQE01000001">
    <property type="protein sequence ID" value="GIM46302.1"/>
    <property type="molecule type" value="Genomic_DNA"/>
</dbReference>
<dbReference type="PANTHER" id="PTHR43617">
    <property type="entry name" value="L-AMINO ACID N-ACETYLTRANSFERASE"/>
    <property type="match status" value="1"/>
</dbReference>
<sequence>MSECAFRRMVLEDIDRILEIEHASFPTPWSRSAFEGELKNNHFAHYVVVEWNERVVGYAGMWVIMDEAHITNIAIEPEMRGRKLGEKLLRHMMRIAWLKGAERITLEVRVSNRVAQNLYKKLGFTPQGVRKGYYSDNQEDALIMWSDLIASDLLADSSL</sequence>
<dbReference type="AlphaFoldDB" id="A0AAV4LFR6"/>
<organism evidence="2 3">
    <name type="scientific">Collibacillus ludicampi</name>
    <dbReference type="NCBI Taxonomy" id="2771369"/>
    <lineage>
        <taxon>Bacteria</taxon>
        <taxon>Bacillati</taxon>
        <taxon>Bacillota</taxon>
        <taxon>Bacilli</taxon>
        <taxon>Bacillales</taxon>
        <taxon>Alicyclobacillaceae</taxon>
        <taxon>Collibacillus</taxon>
    </lineage>
</organism>
<dbReference type="NCBIfam" id="TIGR01575">
    <property type="entry name" value="rimI"/>
    <property type="match status" value="1"/>
</dbReference>
<protein>
    <submittedName>
        <fullName evidence="2">Ribosomal-protein-alanine acetyltransferase</fullName>
    </submittedName>
</protein>
<gene>
    <name evidence="2" type="ORF">DNHGIG_18510</name>
</gene>